<dbReference type="Pfam" id="PF13175">
    <property type="entry name" value="AAA_15"/>
    <property type="match status" value="1"/>
</dbReference>
<reference evidence="2" key="1">
    <citation type="submission" date="2012-01" db="EMBL/GenBank/DDBJ databases">
        <title>The Genome Sequence of Treponema denticola OTK.</title>
        <authorList>
            <consortium name="The Broad Institute Genome Sequencing Platform"/>
            <person name="Earl A."/>
            <person name="Ward D."/>
            <person name="Feldgarden M."/>
            <person name="Gevers D."/>
            <person name="Blanton J.M."/>
            <person name="Fenno C.J."/>
            <person name="Baranova O.V."/>
            <person name="Mathney J."/>
            <person name="Dewhirst F.E."/>
            <person name="Izard J."/>
            <person name="Young S.K."/>
            <person name="Zeng Q."/>
            <person name="Gargeya S."/>
            <person name="Fitzgerald M."/>
            <person name="Haas B."/>
            <person name="Abouelleil A."/>
            <person name="Alvarado L."/>
            <person name="Arachchi H.M."/>
            <person name="Berlin A."/>
            <person name="Chapman S.B."/>
            <person name="Gearin G."/>
            <person name="Goldberg J."/>
            <person name="Griggs A."/>
            <person name="Gujja S."/>
            <person name="Hansen M."/>
            <person name="Heiman D."/>
            <person name="Howarth C."/>
            <person name="Larimer J."/>
            <person name="Lui A."/>
            <person name="MacDonald P.J.P."/>
            <person name="McCowen C."/>
            <person name="Montmayeur A."/>
            <person name="Murphy C."/>
            <person name="Neiman D."/>
            <person name="Pearson M."/>
            <person name="Priest M."/>
            <person name="Roberts A."/>
            <person name="Saif S."/>
            <person name="Shea T."/>
            <person name="Sisk P."/>
            <person name="Stolte C."/>
            <person name="Sykes S."/>
            <person name="Wortman J."/>
            <person name="Nusbaum C."/>
            <person name="Birren B."/>
        </authorList>
    </citation>
    <scope>NUCLEOTIDE SEQUENCE [LARGE SCALE GENOMIC DNA]</scope>
    <source>
        <strain evidence="2">OTK</strain>
    </source>
</reference>
<dbReference type="InterPro" id="IPR041685">
    <property type="entry name" value="AAA_GajA/Old/RecF-like"/>
</dbReference>
<dbReference type="PANTHER" id="PTHR43581:SF4">
    <property type="entry name" value="ATP_GTP PHOSPHATASE"/>
    <property type="match status" value="1"/>
</dbReference>
<organism evidence="2">
    <name type="scientific">Treponema denticola OTK</name>
    <dbReference type="NCBI Taxonomy" id="999434"/>
    <lineage>
        <taxon>Bacteria</taxon>
        <taxon>Pseudomonadati</taxon>
        <taxon>Spirochaetota</taxon>
        <taxon>Spirochaetia</taxon>
        <taxon>Spirochaetales</taxon>
        <taxon>Treponemataceae</taxon>
        <taxon>Treponema</taxon>
    </lineage>
</organism>
<name>A0A0F6MSV1_TREDN</name>
<dbReference type="CDD" id="cd00267">
    <property type="entry name" value="ABC_ATPase"/>
    <property type="match status" value="1"/>
</dbReference>
<dbReference type="PATRIC" id="fig|999434.4.peg.39"/>
<dbReference type="EMBL" id="AGDY01000001">
    <property type="protein sequence ID" value="EMB24806.1"/>
    <property type="molecule type" value="Genomic_DNA"/>
</dbReference>
<dbReference type="InterPro" id="IPR027417">
    <property type="entry name" value="P-loop_NTPase"/>
</dbReference>
<feature type="domain" description="Endonuclease GajA/Old nuclease/RecF-like AAA" evidence="1">
    <location>
        <begin position="1"/>
        <end position="313"/>
    </location>
</feature>
<dbReference type="RefSeq" id="WP_002669182.1">
    <property type="nucleotide sequence ID" value="NZ_CM001797.1"/>
</dbReference>
<protein>
    <recommendedName>
        <fullName evidence="1">Endonuclease GajA/Old nuclease/RecF-like AAA domain-containing protein</fullName>
    </recommendedName>
</protein>
<sequence>MKFDELQISNFRGIDNAKLKKLEQVNLIVGKNNSGKTSLLEAMFLLSGMSNPELLLSINTFRSLKLANDNDFKYIFYNLNMDKSIKLSGKISGIERRATISPYADTTRDIFIKNIEDQKLFDPSLIGYISFNELGQVDKSSLKNEIKEIEGIKITFKNNNDPEQEVYISIKNGRIRLSNTYKENLSTRYLNSQITLADKGTDLSSIVKKKRINSLVDILKTIEPNLIDIQIANDNSIYFDIGEDELLPINVMGDGIRRTLAVLGSMYDMRDGVLLIDEIENGLHYSSIKIFWRAILELAKQFDVQIIATTHSYEAVKALKDAQLENKTNKNEIALYRIEKKDNKTKIIHYDYEDIIISLDSDYEVR</sequence>
<comment type="caution">
    <text evidence="2">The sequence shown here is derived from an EMBL/GenBank/DDBJ whole genome shotgun (WGS) entry which is preliminary data.</text>
</comment>
<dbReference type="Gene3D" id="3.40.50.300">
    <property type="entry name" value="P-loop containing nucleotide triphosphate hydrolases"/>
    <property type="match status" value="1"/>
</dbReference>
<evidence type="ECO:0000313" key="2">
    <source>
        <dbReference type="EMBL" id="EMB24806.1"/>
    </source>
</evidence>
<dbReference type="HOGENOM" id="CLU_063816_1_0_12"/>
<dbReference type="Proteomes" id="UP000011701">
    <property type="component" value="Chromosome"/>
</dbReference>
<dbReference type="PANTHER" id="PTHR43581">
    <property type="entry name" value="ATP/GTP PHOSPHATASE"/>
    <property type="match status" value="1"/>
</dbReference>
<dbReference type="SUPFAM" id="SSF52540">
    <property type="entry name" value="P-loop containing nucleoside triphosphate hydrolases"/>
    <property type="match status" value="1"/>
</dbReference>
<dbReference type="AlphaFoldDB" id="A0A0F6MSV1"/>
<dbReference type="InterPro" id="IPR051396">
    <property type="entry name" value="Bact_Antivir_Def_Nuclease"/>
</dbReference>
<gene>
    <name evidence="2" type="ORF">HMPREF9723_00037</name>
</gene>
<evidence type="ECO:0000259" key="1">
    <source>
        <dbReference type="Pfam" id="PF13175"/>
    </source>
</evidence>
<proteinExistence type="predicted"/>
<accession>A0A0F6MSV1</accession>